<name>A0A9W8RZA7_9HYPO</name>
<keyword evidence="3" id="KW-1185">Reference proteome</keyword>
<comment type="caution">
    <text evidence="2">The sequence shown here is derived from an EMBL/GenBank/DDBJ whole genome shotgun (WGS) entry which is preliminary data.</text>
</comment>
<dbReference type="Proteomes" id="UP001152049">
    <property type="component" value="Unassembled WGS sequence"/>
</dbReference>
<feature type="region of interest" description="Disordered" evidence="1">
    <location>
        <begin position="1"/>
        <end position="31"/>
    </location>
</feature>
<proteinExistence type="predicted"/>
<dbReference type="EMBL" id="JAOQAZ010000015">
    <property type="protein sequence ID" value="KAJ4258863.1"/>
    <property type="molecule type" value="Genomic_DNA"/>
</dbReference>
<evidence type="ECO:0000313" key="2">
    <source>
        <dbReference type="EMBL" id="KAJ4258863.1"/>
    </source>
</evidence>
<accession>A0A9W8RZA7</accession>
<organism evidence="2 3">
    <name type="scientific">Fusarium torreyae</name>
    <dbReference type="NCBI Taxonomy" id="1237075"/>
    <lineage>
        <taxon>Eukaryota</taxon>
        <taxon>Fungi</taxon>
        <taxon>Dikarya</taxon>
        <taxon>Ascomycota</taxon>
        <taxon>Pezizomycotina</taxon>
        <taxon>Sordariomycetes</taxon>
        <taxon>Hypocreomycetidae</taxon>
        <taxon>Hypocreales</taxon>
        <taxon>Nectriaceae</taxon>
        <taxon>Fusarium</taxon>
    </lineage>
</organism>
<evidence type="ECO:0000313" key="3">
    <source>
        <dbReference type="Proteomes" id="UP001152049"/>
    </source>
</evidence>
<evidence type="ECO:0000256" key="1">
    <source>
        <dbReference type="SAM" id="MobiDB-lite"/>
    </source>
</evidence>
<dbReference type="OrthoDB" id="10533532at2759"/>
<reference evidence="2" key="1">
    <citation type="submission" date="2022-09" db="EMBL/GenBank/DDBJ databases">
        <title>Fusarium specimens isolated from Avocado Roots.</title>
        <authorList>
            <person name="Stajich J."/>
            <person name="Roper C."/>
            <person name="Heimlech-Rivalta G."/>
        </authorList>
    </citation>
    <scope>NUCLEOTIDE SEQUENCE</scope>
    <source>
        <strain evidence="2">CF00136</strain>
    </source>
</reference>
<gene>
    <name evidence="2" type="ORF">NW762_007950</name>
</gene>
<protein>
    <submittedName>
        <fullName evidence="2">Uncharacterized protein</fullName>
    </submittedName>
</protein>
<sequence length="158" mass="18005">MDLNRVLNEPDDNDEIPIPPPPTETRAKYWPDVYKWPQTPRSGESSDTQPEFGGPRYCLNCKEPMTIFKLRCDPCKRAEKERLDMMMPPPEFRYCIVCQANILGESVLCDPHKQQEPLLTGHEKKILRDEGICSRCSKNDPATGIFQCKDCSSGVSNV</sequence>
<dbReference type="AlphaFoldDB" id="A0A9W8RZA7"/>